<dbReference type="EC" id="2.3.2.31" evidence="3"/>
<dbReference type="PROSITE" id="PS51873">
    <property type="entry name" value="TRIAD"/>
    <property type="match status" value="1"/>
</dbReference>
<gene>
    <name evidence="15" type="ORF">FCALED_LOCUS3181</name>
</gene>
<dbReference type="CDD" id="cd20354">
    <property type="entry name" value="Rcat_RBR_RNF14"/>
    <property type="match status" value="1"/>
</dbReference>
<dbReference type="SUPFAM" id="SSF57850">
    <property type="entry name" value="RING/U-box"/>
    <property type="match status" value="3"/>
</dbReference>
<protein>
    <recommendedName>
        <fullName evidence="3">RBR-type E3 ubiquitin transferase</fullName>
        <ecNumber evidence="3">2.3.2.31</ecNumber>
    </recommendedName>
</protein>
<dbReference type="EMBL" id="CAJVPQ010000537">
    <property type="protein sequence ID" value="CAG8490421.1"/>
    <property type="molecule type" value="Genomic_DNA"/>
</dbReference>
<dbReference type="InterPro" id="IPR044066">
    <property type="entry name" value="TRIAD_supradom"/>
</dbReference>
<keyword evidence="16" id="KW-1185">Reference proteome</keyword>
<dbReference type="InterPro" id="IPR016135">
    <property type="entry name" value="UBQ-conjugating_enzyme/RWD"/>
</dbReference>
<dbReference type="PROSITE" id="PS50089">
    <property type="entry name" value="ZF_RING_2"/>
    <property type="match status" value="1"/>
</dbReference>
<evidence type="ECO:0000256" key="11">
    <source>
        <dbReference type="PROSITE-ProRule" id="PRU00175"/>
    </source>
</evidence>
<dbReference type="PANTHER" id="PTHR11685">
    <property type="entry name" value="RBR FAMILY RING FINGER AND IBR DOMAIN-CONTAINING"/>
    <property type="match status" value="1"/>
</dbReference>
<keyword evidence="7 11" id="KW-0863">Zinc-finger</keyword>
<reference evidence="15" key="1">
    <citation type="submission" date="2021-06" db="EMBL/GenBank/DDBJ databases">
        <authorList>
            <person name="Kallberg Y."/>
            <person name="Tangrot J."/>
            <person name="Rosling A."/>
        </authorList>
    </citation>
    <scope>NUCLEOTIDE SEQUENCE</scope>
    <source>
        <strain evidence="15">UK204</strain>
    </source>
</reference>
<accession>A0A9N8WQR1</accession>
<dbReference type="CDD" id="cd20341">
    <property type="entry name" value="BRcat_RBR_RNF14"/>
    <property type="match status" value="1"/>
</dbReference>
<keyword evidence="9" id="KW-0862">Zinc</keyword>
<evidence type="ECO:0000259" key="12">
    <source>
        <dbReference type="PROSITE" id="PS50089"/>
    </source>
</evidence>
<evidence type="ECO:0000256" key="10">
    <source>
        <dbReference type="ARBA" id="ARBA00044508"/>
    </source>
</evidence>
<dbReference type="AlphaFoldDB" id="A0A9N8WQR1"/>
<proteinExistence type="inferred from homology"/>
<dbReference type="SMART" id="SM00647">
    <property type="entry name" value="IBR"/>
    <property type="match status" value="2"/>
</dbReference>
<evidence type="ECO:0000256" key="9">
    <source>
        <dbReference type="ARBA" id="ARBA00022833"/>
    </source>
</evidence>
<evidence type="ECO:0000256" key="6">
    <source>
        <dbReference type="ARBA" id="ARBA00022737"/>
    </source>
</evidence>
<dbReference type="SUPFAM" id="SSF54495">
    <property type="entry name" value="UBC-like"/>
    <property type="match status" value="1"/>
</dbReference>
<keyword evidence="8" id="KW-0833">Ubl conjugation pathway</keyword>
<sequence>MLYSTDECQECQIQQENEILALEAIYPQDFTYTENHGNSPRYQGSLTIRISTPHEIMIYFIGGKNSTSDLPLKVRHLPPVKIIFSMPRDYPIEESLHFELECCWMRCEWIRLLEEELLKIWEEEKDVILFHFAEFLQNKALDYLQLSFPLRLYDDNIGQTTLKTLILTYDQQAKNQDFINDHFTCGICLEEKHGDKCYRINSCQHVFCQICLREYFEILIREGSVIQVKCPDPGCKLQNKLTKEEMSEIVGPEMSQRYVDLLEKQKLETDPLVTYCPRKVCQAPVKKDPSVEKLCVCTKCTFAFCWFCQRTWHGVGVPCAISNIKKVVQEYMTADQATKSMLELRYGTKNIEKLVKDAQEELETDKWKKSNTQNCPQCETAIEKSMGCNHMLCTRCQTHFCYLCGNWIDPKEPYRHFNNVNTSCNQRLFDGVNIDEFELADDFILV</sequence>
<evidence type="ECO:0000259" key="14">
    <source>
        <dbReference type="PROSITE" id="PS51873"/>
    </source>
</evidence>
<feature type="domain" description="RING-type" evidence="14">
    <location>
        <begin position="181"/>
        <end position="428"/>
    </location>
</feature>
<dbReference type="SMART" id="SM00591">
    <property type="entry name" value="RWD"/>
    <property type="match status" value="1"/>
</dbReference>
<dbReference type="InterPro" id="IPR002867">
    <property type="entry name" value="IBR_dom"/>
</dbReference>
<evidence type="ECO:0000256" key="4">
    <source>
        <dbReference type="ARBA" id="ARBA00022679"/>
    </source>
</evidence>
<evidence type="ECO:0000259" key="13">
    <source>
        <dbReference type="PROSITE" id="PS50908"/>
    </source>
</evidence>
<dbReference type="Gene3D" id="3.30.40.10">
    <property type="entry name" value="Zinc/RING finger domain, C3HC4 (zinc finger)"/>
    <property type="match status" value="1"/>
</dbReference>
<dbReference type="FunFam" id="3.30.40.10:FF:000416">
    <property type="entry name" value="RBR-type E3 ubiquitin transferase"/>
    <property type="match status" value="1"/>
</dbReference>
<dbReference type="Pfam" id="PF22191">
    <property type="entry name" value="IBR_1"/>
    <property type="match status" value="1"/>
</dbReference>
<keyword evidence="5" id="KW-0479">Metal-binding</keyword>
<evidence type="ECO:0000313" key="16">
    <source>
        <dbReference type="Proteomes" id="UP000789570"/>
    </source>
</evidence>
<evidence type="ECO:0000313" key="15">
    <source>
        <dbReference type="EMBL" id="CAG8490421.1"/>
    </source>
</evidence>
<dbReference type="InterPro" id="IPR031127">
    <property type="entry name" value="E3_UB_ligase_RBR"/>
</dbReference>
<comment type="pathway">
    <text evidence="2">Protein modification; protein ubiquitination.</text>
</comment>
<evidence type="ECO:0000256" key="7">
    <source>
        <dbReference type="ARBA" id="ARBA00022771"/>
    </source>
</evidence>
<comment type="caution">
    <text evidence="15">The sequence shown here is derived from an EMBL/GenBank/DDBJ whole genome shotgun (WGS) entry which is preliminary data.</text>
</comment>
<dbReference type="Gene3D" id="1.20.120.1750">
    <property type="match status" value="1"/>
</dbReference>
<dbReference type="PROSITE" id="PS50908">
    <property type="entry name" value="RWD"/>
    <property type="match status" value="1"/>
</dbReference>
<dbReference type="InterPro" id="IPR001841">
    <property type="entry name" value="Znf_RING"/>
</dbReference>
<dbReference type="PROSITE" id="PS00518">
    <property type="entry name" value="ZF_RING_1"/>
    <property type="match status" value="1"/>
</dbReference>
<keyword evidence="6" id="KW-0677">Repeat</keyword>
<dbReference type="Gene3D" id="2.20.25.20">
    <property type="match status" value="1"/>
</dbReference>
<dbReference type="GO" id="GO:0061630">
    <property type="term" value="F:ubiquitin protein ligase activity"/>
    <property type="evidence" value="ECO:0007669"/>
    <property type="project" value="UniProtKB-EC"/>
</dbReference>
<feature type="domain" description="RWD" evidence="13">
    <location>
        <begin position="17"/>
        <end position="143"/>
    </location>
</feature>
<dbReference type="InterPro" id="IPR047548">
    <property type="entry name" value="Rcat_RBR_RNF14"/>
</dbReference>
<dbReference type="Gene3D" id="3.10.110.10">
    <property type="entry name" value="Ubiquitin Conjugating Enzyme"/>
    <property type="match status" value="1"/>
</dbReference>
<evidence type="ECO:0000256" key="3">
    <source>
        <dbReference type="ARBA" id="ARBA00012251"/>
    </source>
</evidence>
<name>A0A9N8WQR1_9GLOM</name>
<dbReference type="GO" id="GO:0016567">
    <property type="term" value="P:protein ubiquitination"/>
    <property type="evidence" value="ECO:0007669"/>
    <property type="project" value="InterPro"/>
</dbReference>
<comment type="similarity">
    <text evidence="10">Belongs to the RBR family. RNF14 subfamily.</text>
</comment>
<dbReference type="InterPro" id="IPR006575">
    <property type="entry name" value="RWD_dom"/>
</dbReference>
<dbReference type="Proteomes" id="UP000789570">
    <property type="component" value="Unassembled WGS sequence"/>
</dbReference>
<evidence type="ECO:0000256" key="2">
    <source>
        <dbReference type="ARBA" id="ARBA00004906"/>
    </source>
</evidence>
<feature type="domain" description="RING-type" evidence="12">
    <location>
        <begin position="185"/>
        <end position="231"/>
    </location>
</feature>
<evidence type="ECO:0000256" key="8">
    <source>
        <dbReference type="ARBA" id="ARBA00022786"/>
    </source>
</evidence>
<comment type="catalytic activity">
    <reaction evidence="1">
        <text>[E2 ubiquitin-conjugating enzyme]-S-ubiquitinyl-L-cysteine + [acceptor protein]-L-lysine = [E2 ubiquitin-conjugating enzyme]-L-cysteine + [acceptor protein]-N(6)-ubiquitinyl-L-lysine.</text>
        <dbReference type="EC" id="2.3.2.31"/>
    </reaction>
</comment>
<dbReference type="CDD" id="cd23820">
    <property type="entry name" value="RWD_RNF14"/>
    <property type="match status" value="1"/>
</dbReference>
<dbReference type="OrthoDB" id="1431934at2759"/>
<evidence type="ECO:0000256" key="5">
    <source>
        <dbReference type="ARBA" id="ARBA00022723"/>
    </source>
</evidence>
<dbReference type="InterPro" id="IPR013083">
    <property type="entry name" value="Znf_RING/FYVE/PHD"/>
</dbReference>
<dbReference type="Pfam" id="PF05773">
    <property type="entry name" value="RWD"/>
    <property type="match status" value="1"/>
</dbReference>
<keyword evidence="4" id="KW-0808">Transferase</keyword>
<organism evidence="15 16">
    <name type="scientific">Funneliformis caledonium</name>
    <dbReference type="NCBI Taxonomy" id="1117310"/>
    <lineage>
        <taxon>Eukaryota</taxon>
        <taxon>Fungi</taxon>
        <taxon>Fungi incertae sedis</taxon>
        <taxon>Mucoromycota</taxon>
        <taxon>Glomeromycotina</taxon>
        <taxon>Glomeromycetes</taxon>
        <taxon>Glomerales</taxon>
        <taxon>Glomeraceae</taxon>
        <taxon>Funneliformis</taxon>
    </lineage>
</organism>
<dbReference type="GO" id="GO:0008270">
    <property type="term" value="F:zinc ion binding"/>
    <property type="evidence" value="ECO:0007669"/>
    <property type="project" value="UniProtKB-KW"/>
</dbReference>
<dbReference type="InterPro" id="IPR017907">
    <property type="entry name" value="Znf_RING_CS"/>
</dbReference>
<dbReference type="Pfam" id="PF01485">
    <property type="entry name" value="IBR"/>
    <property type="match status" value="1"/>
</dbReference>
<evidence type="ECO:0000256" key="1">
    <source>
        <dbReference type="ARBA" id="ARBA00001798"/>
    </source>
</evidence>